<feature type="domain" description="Integrase catalytic" evidence="1">
    <location>
        <begin position="93"/>
        <end position="194"/>
    </location>
</feature>
<dbReference type="InterPro" id="IPR036397">
    <property type="entry name" value="RNaseH_sf"/>
</dbReference>
<name>A0A371EHF3_MUCPR</name>
<sequence length="194" mass="22523">MDDALSTRHTLIAMLETKMLGLDCIKEFERFAIHVHATFRDYYRHDGFLFKGKRLTVLMSSIREFLVKEAYEGDLMAEKSKVSPHGLYTPLPIPTTPFVDISMDFVLAFPRSKRGIDSIFVVVDRCSKMAHFILYHKSDYASHVANLFFREVVRIHGLLRTIVLDRDSKFLGHFWTSLWCRLGIKLLYSTTCHS</sequence>
<dbReference type="PANTHER" id="PTHR35046:SF9">
    <property type="entry name" value="RNA-DIRECTED DNA POLYMERASE"/>
    <property type="match status" value="1"/>
</dbReference>
<dbReference type="GO" id="GO:0015074">
    <property type="term" value="P:DNA integration"/>
    <property type="evidence" value="ECO:0007669"/>
    <property type="project" value="InterPro"/>
</dbReference>
<dbReference type="Gene3D" id="3.30.420.10">
    <property type="entry name" value="Ribonuclease H-like superfamily/Ribonuclease H"/>
    <property type="match status" value="1"/>
</dbReference>
<accession>A0A371EHF3</accession>
<evidence type="ECO:0000313" key="2">
    <source>
        <dbReference type="EMBL" id="RDX65480.1"/>
    </source>
</evidence>
<protein>
    <recommendedName>
        <fullName evidence="1">Integrase catalytic domain-containing protein</fullName>
    </recommendedName>
</protein>
<evidence type="ECO:0000259" key="1">
    <source>
        <dbReference type="PROSITE" id="PS50994"/>
    </source>
</evidence>
<comment type="caution">
    <text evidence="2">The sequence shown here is derived from an EMBL/GenBank/DDBJ whole genome shotgun (WGS) entry which is preliminary data.</text>
</comment>
<dbReference type="SUPFAM" id="SSF53098">
    <property type="entry name" value="Ribonuclease H-like"/>
    <property type="match status" value="1"/>
</dbReference>
<gene>
    <name evidence="2" type="ORF">CR513_55862</name>
</gene>
<dbReference type="AlphaFoldDB" id="A0A371EHF3"/>
<reference evidence="2" key="1">
    <citation type="submission" date="2018-05" db="EMBL/GenBank/DDBJ databases">
        <title>Draft genome of Mucuna pruriens seed.</title>
        <authorList>
            <person name="Nnadi N.E."/>
            <person name="Vos R."/>
            <person name="Hasami M.H."/>
            <person name="Devisetty U.K."/>
            <person name="Aguiy J.C."/>
        </authorList>
    </citation>
    <scope>NUCLEOTIDE SEQUENCE [LARGE SCALE GENOMIC DNA]</scope>
    <source>
        <strain evidence="2">JCA_2017</strain>
    </source>
</reference>
<evidence type="ECO:0000313" key="3">
    <source>
        <dbReference type="Proteomes" id="UP000257109"/>
    </source>
</evidence>
<dbReference type="PROSITE" id="PS50994">
    <property type="entry name" value="INTEGRASE"/>
    <property type="match status" value="1"/>
</dbReference>
<dbReference type="Proteomes" id="UP000257109">
    <property type="component" value="Unassembled WGS sequence"/>
</dbReference>
<dbReference type="PANTHER" id="PTHR35046">
    <property type="entry name" value="ZINC KNUCKLE (CCHC-TYPE) FAMILY PROTEIN"/>
    <property type="match status" value="1"/>
</dbReference>
<feature type="non-terminal residue" evidence="2">
    <location>
        <position position="1"/>
    </location>
</feature>
<organism evidence="2 3">
    <name type="scientific">Mucuna pruriens</name>
    <name type="common">Velvet bean</name>
    <name type="synonym">Dolichos pruriens</name>
    <dbReference type="NCBI Taxonomy" id="157652"/>
    <lineage>
        <taxon>Eukaryota</taxon>
        <taxon>Viridiplantae</taxon>
        <taxon>Streptophyta</taxon>
        <taxon>Embryophyta</taxon>
        <taxon>Tracheophyta</taxon>
        <taxon>Spermatophyta</taxon>
        <taxon>Magnoliopsida</taxon>
        <taxon>eudicotyledons</taxon>
        <taxon>Gunneridae</taxon>
        <taxon>Pentapetalae</taxon>
        <taxon>rosids</taxon>
        <taxon>fabids</taxon>
        <taxon>Fabales</taxon>
        <taxon>Fabaceae</taxon>
        <taxon>Papilionoideae</taxon>
        <taxon>50 kb inversion clade</taxon>
        <taxon>NPAAA clade</taxon>
        <taxon>indigoferoid/millettioid clade</taxon>
        <taxon>Phaseoleae</taxon>
        <taxon>Mucuna</taxon>
    </lineage>
</organism>
<keyword evidence="3" id="KW-1185">Reference proteome</keyword>
<dbReference type="GO" id="GO:0003676">
    <property type="term" value="F:nucleic acid binding"/>
    <property type="evidence" value="ECO:0007669"/>
    <property type="project" value="InterPro"/>
</dbReference>
<proteinExistence type="predicted"/>
<dbReference type="STRING" id="157652.A0A371EHF3"/>
<dbReference type="InterPro" id="IPR012337">
    <property type="entry name" value="RNaseH-like_sf"/>
</dbReference>
<dbReference type="OrthoDB" id="109163at2759"/>
<dbReference type="EMBL" id="QJKJ01013880">
    <property type="protein sequence ID" value="RDX65480.1"/>
    <property type="molecule type" value="Genomic_DNA"/>
</dbReference>
<dbReference type="InterPro" id="IPR001584">
    <property type="entry name" value="Integrase_cat-core"/>
</dbReference>